<dbReference type="Pfam" id="PF01433">
    <property type="entry name" value="Peptidase_M1"/>
    <property type="match status" value="1"/>
</dbReference>
<dbReference type="AlphaFoldDB" id="A0A9D7IGA1"/>
<evidence type="ECO:0000256" key="2">
    <source>
        <dbReference type="ARBA" id="ARBA00001947"/>
    </source>
</evidence>
<dbReference type="FunFam" id="2.60.40.1730:FF:000005">
    <property type="entry name" value="Aminopeptidase N"/>
    <property type="match status" value="1"/>
</dbReference>
<evidence type="ECO:0000313" key="19">
    <source>
        <dbReference type="Proteomes" id="UP000886602"/>
    </source>
</evidence>
<dbReference type="NCBIfam" id="TIGR02414">
    <property type="entry name" value="pepN_proteo"/>
    <property type="match status" value="1"/>
</dbReference>
<dbReference type="Gene3D" id="2.60.40.1840">
    <property type="match status" value="1"/>
</dbReference>
<dbReference type="InterPro" id="IPR035414">
    <property type="entry name" value="Peptidase_M1_pepN_Ig-like"/>
</dbReference>
<dbReference type="Gene3D" id="2.60.40.1730">
    <property type="entry name" value="tricorn interacting facor f3 domain"/>
    <property type="match status" value="1"/>
</dbReference>
<comment type="catalytic activity">
    <reaction evidence="1">
        <text>Release of an N-terminal amino acid, Xaa-|-Yaa- from a peptide, amide or arylamide. Xaa is preferably Ala, but may be most amino acids including Pro (slow action). When a terminal hydrophobic residue is followed by a prolyl residue, the two may be released as an intact Xaa-Pro dipeptide.</text>
        <dbReference type="EC" id="3.4.11.2"/>
    </reaction>
</comment>
<dbReference type="GO" id="GO:0006508">
    <property type="term" value="P:proteolysis"/>
    <property type="evidence" value="ECO:0007669"/>
    <property type="project" value="UniProtKB-UniRule"/>
</dbReference>
<evidence type="ECO:0000256" key="8">
    <source>
        <dbReference type="ARBA" id="ARBA00022723"/>
    </source>
</evidence>
<evidence type="ECO:0000256" key="7">
    <source>
        <dbReference type="ARBA" id="ARBA00022670"/>
    </source>
</evidence>
<evidence type="ECO:0000313" key="18">
    <source>
        <dbReference type="EMBL" id="MBK7421609.1"/>
    </source>
</evidence>
<name>A0A9D7IGA1_9RHOO</name>
<dbReference type="InterPro" id="IPR038438">
    <property type="entry name" value="PepN_Ig-like_sf"/>
</dbReference>
<dbReference type="InterPro" id="IPR027268">
    <property type="entry name" value="Peptidase_M4/M1_CTD_sf"/>
</dbReference>
<sequence length="887" mass="98356">MHTDSPALVRLEDYTPPPWLVNTVHLDVDIRPQGTLVVSTLNCVRNPALAGEHPLRLDGVELETLSVSLDGQLLSADAYRLSANQLVLNGLPERFTLQTRVRIQPDSNTQLSGLYRSRDGYFTQCEPQGFRRITWFIDRPDVMACYTVTLHADKAAFPFLLANGNPLTSGDEPDGRHYATWEDPFRKPCYLFALVAGKLDVLRDTYCTASGRNVRLAIYVEPGKLDQCAHAMAALRKAMHWDEKTFGLECDLDYYMIVAVGDFNMGAMENKGLNIFNTKYVLARADVATDADFENIDRVVAHEYFHNWTGNRVTCRDWFQLSLKEGLTVFRDQEFGADTHSRETARIREVRGLRAVQFPEDAGPMAHPVRPASYLEINNFYTSTVYEKGAEVVRMIRTLIGKVAFRRGMDLYFSRHDGQAVTCDDFVAAMADAAGFDFAPFMTWYRQAGTPKVSAQGNYDAAARRYTLTLTQSCAPSPGQAEKAPYLIPVAVGLVAPQGNDMNLGGGVDVVGEAGIEAGTTTRILHLGKREQVFVFDNIAQPPVPSLLRNFSAPVVLDCAYSEAELAHLLAHDSDPFNRWEAGQRLFGHLIRSAVVQLAQGETPAWPASVLAAARKVLVGVGDPAFIAEALTLPGEATLAEQMEVVDPEVLHQARTGLARYLASGLESEFIRLYDAFAPLGPYRPVTAEAGRRRLRNLCLAYLNELDSGAHRALARQQFDSADNMTDQFAALSVLANAPGAEPAEGESALAAFYKRWQHEALVVDKWLAVQASSRLPGTLERVDSLTRHPAFDPKNPNKIYALLRTFGANHRHFHAGDGNGYRFLAAQIGSLDPINPQVASRLARSFDRWKRFDSDRQRHAREALESIRQQPGLSRDVFEVVEKALG</sequence>
<dbReference type="FunFam" id="3.30.2010.30:FF:000002">
    <property type="entry name" value="Putative aminopeptidase N"/>
    <property type="match status" value="1"/>
</dbReference>
<dbReference type="Pfam" id="PF17432">
    <property type="entry name" value="DUF3458_C"/>
    <property type="match status" value="1"/>
</dbReference>
<keyword evidence="10" id="KW-0862">Zinc</keyword>
<dbReference type="GO" id="GO:0016285">
    <property type="term" value="F:alanyl aminopeptidase activity"/>
    <property type="evidence" value="ECO:0007669"/>
    <property type="project" value="UniProtKB-EC"/>
</dbReference>
<evidence type="ECO:0000256" key="4">
    <source>
        <dbReference type="ARBA" id="ARBA00012564"/>
    </source>
</evidence>
<dbReference type="InterPro" id="IPR042097">
    <property type="entry name" value="Aminopeptidase_N-like_N_sf"/>
</dbReference>
<dbReference type="PANTHER" id="PTHR46322">
    <property type="entry name" value="PUROMYCIN-SENSITIVE AMINOPEPTIDASE"/>
    <property type="match status" value="1"/>
</dbReference>
<keyword evidence="6 18" id="KW-0031">Aminopeptidase</keyword>
<dbReference type="GO" id="GO:0008270">
    <property type="term" value="F:zinc ion binding"/>
    <property type="evidence" value="ECO:0007669"/>
    <property type="project" value="InterPro"/>
</dbReference>
<evidence type="ECO:0000256" key="13">
    <source>
        <dbReference type="NCBIfam" id="TIGR02414"/>
    </source>
</evidence>
<reference evidence="18" key="1">
    <citation type="submission" date="2020-10" db="EMBL/GenBank/DDBJ databases">
        <title>Connecting structure to function with the recovery of over 1000 high-quality activated sludge metagenome-assembled genomes encoding full-length rRNA genes using long-read sequencing.</title>
        <authorList>
            <person name="Singleton C.M."/>
            <person name="Petriglieri F."/>
            <person name="Kristensen J.M."/>
            <person name="Kirkegaard R.H."/>
            <person name="Michaelsen T.Y."/>
            <person name="Andersen M.H."/>
            <person name="Karst S.M."/>
            <person name="Dueholm M.S."/>
            <person name="Nielsen P.H."/>
            <person name="Albertsen M."/>
        </authorList>
    </citation>
    <scope>NUCLEOTIDE SEQUENCE</scope>
    <source>
        <strain evidence="18">EsbW_18-Q3-R4-48_MAXAC.044</strain>
    </source>
</reference>
<dbReference type="CDD" id="cd09600">
    <property type="entry name" value="M1_APN"/>
    <property type="match status" value="1"/>
</dbReference>
<dbReference type="InterPro" id="IPR037144">
    <property type="entry name" value="Peptidase_M1_pepN_C_sf"/>
</dbReference>
<evidence type="ECO:0000259" key="17">
    <source>
        <dbReference type="Pfam" id="PF17900"/>
    </source>
</evidence>
<organism evidence="18 19">
    <name type="scientific">Candidatus Propionivibrio dominans</name>
    <dbReference type="NCBI Taxonomy" id="2954373"/>
    <lineage>
        <taxon>Bacteria</taxon>
        <taxon>Pseudomonadati</taxon>
        <taxon>Pseudomonadota</taxon>
        <taxon>Betaproteobacteria</taxon>
        <taxon>Rhodocyclales</taxon>
        <taxon>Rhodocyclaceae</taxon>
        <taxon>Propionivibrio</taxon>
    </lineage>
</organism>
<dbReference type="SUPFAM" id="SSF55486">
    <property type="entry name" value="Metalloproteases ('zincins'), catalytic domain"/>
    <property type="match status" value="1"/>
</dbReference>
<evidence type="ECO:0000256" key="12">
    <source>
        <dbReference type="ARBA" id="ARBA00059739"/>
    </source>
</evidence>
<feature type="domain" description="Peptidase M1 membrane alanine aminopeptidase" evidence="14">
    <location>
        <begin position="231"/>
        <end position="443"/>
    </location>
</feature>
<evidence type="ECO:0000256" key="10">
    <source>
        <dbReference type="ARBA" id="ARBA00022833"/>
    </source>
</evidence>
<evidence type="ECO:0000259" key="15">
    <source>
        <dbReference type="Pfam" id="PF11940"/>
    </source>
</evidence>
<comment type="caution">
    <text evidence="18">The sequence shown here is derived from an EMBL/GenBank/DDBJ whole genome shotgun (WGS) entry which is preliminary data.</text>
</comment>
<keyword evidence="8" id="KW-0479">Metal-binding</keyword>
<dbReference type="Proteomes" id="UP000886602">
    <property type="component" value="Unassembled WGS sequence"/>
</dbReference>
<evidence type="ECO:0000256" key="9">
    <source>
        <dbReference type="ARBA" id="ARBA00022801"/>
    </source>
</evidence>
<evidence type="ECO:0000259" key="16">
    <source>
        <dbReference type="Pfam" id="PF17432"/>
    </source>
</evidence>
<dbReference type="Pfam" id="PF11940">
    <property type="entry name" value="DUF3458"/>
    <property type="match status" value="1"/>
</dbReference>
<dbReference type="Gene3D" id="3.30.2010.30">
    <property type="match status" value="1"/>
</dbReference>
<dbReference type="InterPro" id="IPR024601">
    <property type="entry name" value="Peptidase_M1_pepN_C"/>
</dbReference>
<keyword evidence="11" id="KW-0482">Metalloprotease</keyword>
<dbReference type="Gene3D" id="1.25.50.10">
    <property type="entry name" value="Peptidase M1, alanyl aminopeptidase, C-terminal domain"/>
    <property type="match status" value="1"/>
</dbReference>
<keyword evidence="9 18" id="KW-0378">Hydrolase</keyword>
<dbReference type="PRINTS" id="PR00756">
    <property type="entry name" value="ALADIPTASE"/>
</dbReference>
<dbReference type="EC" id="3.4.11.2" evidence="4 13"/>
<dbReference type="GO" id="GO:0008237">
    <property type="term" value="F:metallopeptidase activity"/>
    <property type="evidence" value="ECO:0007669"/>
    <property type="project" value="UniProtKB-UniRule"/>
</dbReference>
<evidence type="ECO:0000256" key="1">
    <source>
        <dbReference type="ARBA" id="ARBA00000098"/>
    </source>
</evidence>
<feature type="domain" description="Peptidase M1 alanyl aminopeptidase Ig-like fold" evidence="15">
    <location>
        <begin position="449"/>
        <end position="558"/>
    </location>
</feature>
<dbReference type="SUPFAM" id="SSF63737">
    <property type="entry name" value="Leukotriene A4 hydrolase N-terminal domain"/>
    <property type="match status" value="1"/>
</dbReference>
<dbReference type="EMBL" id="JADJNC010000001">
    <property type="protein sequence ID" value="MBK7421609.1"/>
    <property type="molecule type" value="Genomic_DNA"/>
</dbReference>
<evidence type="ECO:0000256" key="3">
    <source>
        <dbReference type="ARBA" id="ARBA00010136"/>
    </source>
</evidence>
<keyword evidence="7" id="KW-0645">Protease</keyword>
<comment type="cofactor">
    <cofactor evidence="2">
        <name>Zn(2+)</name>
        <dbReference type="ChEBI" id="CHEBI:29105"/>
    </cofactor>
</comment>
<dbReference type="InterPro" id="IPR045357">
    <property type="entry name" value="Aminopeptidase_N-like_N"/>
</dbReference>
<comment type="function">
    <text evidence="12">Aminopeptidase N is involved in the degradation of intracellular peptides generated by protein breakdown during normal growth as well as in response to nutrient starvation.</text>
</comment>
<proteinExistence type="inferred from homology"/>
<evidence type="ECO:0000256" key="5">
    <source>
        <dbReference type="ARBA" id="ARBA00015611"/>
    </source>
</evidence>
<comment type="similarity">
    <text evidence="3">Belongs to the peptidase M1 family.</text>
</comment>
<dbReference type="Gene3D" id="1.10.390.10">
    <property type="entry name" value="Neutral Protease Domain 2"/>
    <property type="match status" value="1"/>
</dbReference>
<dbReference type="Pfam" id="PF17900">
    <property type="entry name" value="Peptidase_M1_N"/>
    <property type="match status" value="1"/>
</dbReference>
<feature type="domain" description="Peptidase M1 alanyl aminopeptidase C-terminal" evidence="16">
    <location>
        <begin position="564"/>
        <end position="886"/>
    </location>
</feature>
<feature type="domain" description="Aminopeptidase N-like N-terminal" evidence="17">
    <location>
        <begin position="108"/>
        <end position="191"/>
    </location>
</feature>
<protein>
    <recommendedName>
        <fullName evidence="5 13">Aminopeptidase N</fullName>
        <ecNumber evidence="4 13">3.4.11.2</ecNumber>
    </recommendedName>
</protein>
<evidence type="ECO:0000256" key="11">
    <source>
        <dbReference type="ARBA" id="ARBA00023049"/>
    </source>
</evidence>
<dbReference type="InterPro" id="IPR001930">
    <property type="entry name" value="Peptidase_M1"/>
</dbReference>
<dbReference type="PANTHER" id="PTHR46322:SF1">
    <property type="entry name" value="PUROMYCIN-SENSITIVE AMINOPEPTIDASE"/>
    <property type="match status" value="1"/>
</dbReference>
<accession>A0A9D7IGA1</accession>
<dbReference type="InterPro" id="IPR014782">
    <property type="entry name" value="Peptidase_M1_dom"/>
</dbReference>
<evidence type="ECO:0000256" key="6">
    <source>
        <dbReference type="ARBA" id="ARBA00022438"/>
    </source>
</evidence>
<dbReference type="InterPro" id="IPR012779">
    <property type="entry name" value="Peptidase_M1_pepN"/>
</dbReference>
<dbReference type="FunFam" id="2.60.40.1840:FF:000001">
    <property type="entry name" value="Aminopeptidase N"/>
    <property type="match status" value="1"/>
</dbReference>
<evidence type="ECO:0000259" key="14">
    <source>
        <dbReference type="Pfam" id="PF01433"/>
    </source>
</evidence>
<gene>
    <name evidence="18" type="primary">pepN</name>
    <name evidence="18" type="ORF">IPJ48_00110</name>
</gene>